<dbReference type="GO" id="GO:0003924">
    <property type="term" value="F:GTPase activity"/>
    <property type="evidence" value="ECO:0007669"/>
    <property type="project" value="TreeGrafter"/>
</dbReference>
<gene>
    <name evidence="2" type="ORF">TEA_023984</name>
</gene>
<accession>A0A4S4DVS8</accession>
<evidence type="ECO:0000313" key="3">
    <source>
        <dbReference type="Proteomes" id="UP000306102"/>
    </source>
</evidence>
<dbReference type="GO" id="GO:0000462">
    <property type="term" value="P:maturation of SSU-rRNA from tricistronic rRNA transcript (SSU-rRNA, 5.8S rRNA, LSU-rRNA)"/>
    <property type="evidence" value="ECO:0007669"/>
    <property type="project" value="TreeGrafter"/>
</dbReference>
<dbReference type="InterPro" id="IPR027417">
    <property type="entry name" value="P-loop_NTPase"/>
</dbReference>
<dbReference type="Proteomes" id="UP000306102">
    <property type="component" value="Unassembled WGS sequence"/>
</dbReference>
<dbReference type="PANTHER" id="PTHR12858:SF2">
    <property type="entry name" value="RIBOSOME BIOGENESIS PROTEIN BMS1 HOMOLOG"/>
    <property type="match status" value="1"/>
</dbReference>
<evidence type="ECO:0000313" key="2">
    <source>
        <dbReference type="EMBL" id="THG07442.1"/>
    </source>
</evidence>
<sequence>MQMSWGLETKVPLCLSRICPPSIISLSLSSIPCRRPNPEPPITVFIFSLPHSLSLPSQSSSTVVAKLPISAIGEISKGATTKRKISLDQHRLQGDRYSVVVNIQGDPKQILVAHIRFFAVKLSDRWSKQQRTSNPYIVEIADCDDVEVYIEALSLMYCKDLRKKLMKEDVTRVLGILKAFAFSSTAKAKRLQLRASEKEQRRLHVPTIDWSIGEPAPEAKAQFVECPNDINGMIDAAKFADLALLLIDGSYGFEMETFEFLNILQNRGFPKIMGVLTHIDKFKDVKKLKKTKQRLKHRYWTEIYDGAKLFYLSGLIHGKYAKCEVHNLARFISVMKFHPLSWQTTHPYVLVDRFEDVTPPERVHMDNKCNRNVTLCVLWNNIVGHSLKWKSAGLGLCSAT</sequence>
<protein>
    <recommendedName>
        <fullName evidence="1">AARP2CN domain-containing protein</fullName>
    </recommendedName>
</protein>
<dbReference type="EMBL" id="SDRB02009976">
    <property type="protein sequence ID" value="THG07442.1"/>
    <property type="molecule type" value="Genomic_DNA"/>
</dbReference>
<keyword evidence="3" id="KW-1185">Reference proteome</keyword>
<dbReference type="SUPFAM" id="SSF52540">
    <property type="entry name" value="P-loop containing nucleoside triphosphate hydrolases"/>
    <property type="match status" value="1"/>
</dbReference>
<dbReference type="FunFam" id="3.40.50.300:FF:005014">
    <property type="entry name" value="Ribosome biogenesis protein BMS1 homolog-related protein"/>
    <property type="match status" value="1"/>
</dbReference>
<reference evidence="2 3" key="1">
    <citation type="journal article" date="2018" name="Proc. Natl. Acad. Sci. U.S.A.">
        <title>Draft genome sequence of Camellia sinensis var. sinensis provides insights into the evolution of the tea genome and tea quality.</title>
        <authorList>
            <person name="Wei C."/>
            <person name="Yang H."/>
            <person name="Wang S."/>
            <person name="Zhao J."/>
            <person name="Liu C."/>
            <person name="Gao L."/>
            <person name="Xia E."/>
            <person name="Lu Y."/>
            <person name="Tai Y."/>
            <person name="She G."/>
            <person name="Sun J."/>
            <person name="Cao H."/>
            <person name="Tong W."/>
            <person name="Gao Q."/>
            <person name="Li Y."/>
            <person name="Deng W."/>
            <person name="Jiang X."/>
            <person name="Wang W."/>
            <person name="Chen Q."/>
            <person name="Zhang S."/>
            <person name="Li H."/>
            <person name="Wu J."/>
            <person name="Wang P."/>
            <person name="Li P."/>
            <person name="Shi C."/>
            <person name="Zheng F."/>
            <person name="Jian J."/>
            <person name="Huang B."/>
            <person name="Shan D."/>
            <person name="Shi M."/>
            <person name="Fang C."/>
            <person name="Yue Y."/>
            <person name="Li F."/>
            <person name="Li D."/>
            <person name="Wei S."/>
            <person name="Han B."/>
            <person name="Jiang C."/>
            <person name="Yin Y."/>
            <person name="Xia T."/>
            <person name="Zhang Z."/>
            <person name="Bennetzen J.L."/>
            <person name="Zhao S."/>
            <person name="Wan X."/>
        </authorList>
    </citation>
    <scope>NUCLEOTIDE SEQUENCE [LARGE SCALE GENOMIC DNA]</scope>
    <source>
        <strain evidence="3">cv. Shuchazao</strain>
        <tissue evidence="2">Leaf</tissue>
    </source>
</reference>
<name>A0A4S4DVS8_CAMSN</name>
<dbReference type="GO" id="GO:0005525">
    <property type="term" value="F:GTP binding"/>
    <property type="evidence" value="ECO:0007669"/>
    <property type="project" value="TreeGrafter"/>
</dbReference>
<dbReference type="GO" id="GO:0034511">
    <property type="term" value="F:U3 snoRNA binding"/>
    <property type="evidence" value="ECO:0007669"/>
    <property type="project" value="TreeGrafter"/>
</dbReference>
<dbReference type="AlphaFoldDB" id="A0A4S4DVS8"/>
<dbReference type="SMART" id="SM00785">
    <property type="entry name" value="AARP2CN"/>
    <property type="match status" value="1"/>
</dbReference>
<dbReference type="GO" id="GO:0030686">
    <property type="term" value="C:90S preribosome"/>
    <property type="evidence" value="ECO:0007669"/>
    <property type="project" value="TreeGrafter"/>
</dbReference>
<dbReference type="Pfam" id="PF08142">
    <property type="entry name" value="AARP2CN"/>
    <property type="match status" value="1"/>
</dbReference>
<dbReference type="STRING" id="542762.A0A4S4DVS8"/>
<dbReference type="PANTHER" id="PTHR12858">
    <property type="entry name" value="RIBOSOME BIOGENESIS PROTEIN"/>
    <property type="match status" value="1"/>
</dbReference>
<organism evidence="2 3">
    <name type="scientific">Camellia sinensis var. sinensis</name>
    <name type="common">China tea</name>
    <dbReference type="NCBI Taxonomy" id="542762"/>
    <lineage>
        <taxon>Eukaryota</taxon>
        <taxon>Viridiplantae</taxon>
        <taxon>Streptophyta</taxon>
        <taxon>Embryophyta</taxon>
        <taxon>Tracheophyta</taxon>
        <taxon>Spermatophyta</taxon>
        <taxon>Magnoliopsida</taxon>
        <taxon>eudicotyledons</taxon>
        <taxon>Gunneridae</taxon>
        <taxon>Pentapetalae</taxon>
        <taxon>asterids</taxon>
        <taxon>Ericales</taxon>
        <taxon>Theaceae</taxon>
        <taxon>Camellia</taxon>
    </lineage>
</organism>
<dbReference type="Gene3D" id="3.40.50.300">
    <property type="entry name" value="P-loop containing nucleotide triphosphate hydrolases"/>
    <property type="match status" value="1"/>
</dbReference>
<dbReference type="InterPro" id="IPR012948">
    <property type="entry name" value="AARP2CN"/>
</dbReference>
<proteinExistence type="predicted"/>
<comment type="caution">
    <text evidence="2">The sequence shown here is derived from an EMBL/GenBank/DDBJ whole genome shotgun (WGS) entry which is preliminary data.</text>
</comment>
<dbReference type="GO" id="GO:0005634">
    <property type="term" value="C:nucleus"/>
    <property type="evidence" value="ECO:0007669"/>
    <property type="project" value="InterPro"/>
</dbReference>
<evidence type="ECO:0000259" key="1">
    <source>
        <dbReference type="SMART" id="SM00785"/>
    </source>
</evidence>
<dbReference type="InterPro" id="IPR039761">
    <property type="entry name" value="Bms1/Tsr1"/>
</dbReference>
<feature type="domain" description="AARP2CN" evidence="1">
    <location>
        <begin position="324"/>
        <end position="376"/>
    </location>
</feature>
<dbReference type="GO" id="GO:0000479">
    <property type="term" value="P:endonucleolytic cleavage of tricistronic rRNA transcript (SSU-rRNA, 5.8S rRNA, LSU-rRNA)"/>
    <property type="evidence" value="ECO:0007669"/>
    <property type="project" value="TreeGrafter"/>
</dbReference>